<keyword evidence="4 7" id="KW-0812">Transmembrane</keyword>
<dbReference type="Gene3D" id="1.10.3720.10">
    <property type="entry name" value="MetI-like"/>
    <property type="match status" value="1"/>
</dbReference>
<dbReference type="SUPFAM" id="SSF161098">
    <property type="entry name" value="MetI-like"/>
    <property type="match status" value="1"/>
</dbReference>
<dbReference type="CDD" id="cd06261">
    <property type="entry name" value="TM_PBP2"/>
    <property type="match status" value="1"/>
</dbReference>
<gene>
    <name evidence="9" type="ORF">ACFPIH_25655</name>
</gene>
<evidence type="ECO:0000256" key="5">
    <source>
        <dbReference type="ARBA" id="ARBA00022989"/>
    </source>
</evidence>
<protein>
    <submittedName>
        <fullName evidence="9">ABC transporter permease</fullName>
    </submittedName>
</protein>
<dbReference type="RefSeq" id="WP_381167221.1">
    <property type="nucleotide sequence ID" value="NZ_JBHSFK010000017.1"/>
</dbReference>
<reference evidence="10" key="1">
    <citation type="journal article" date="2019" name="Int. J. Syst. Evol. Microbiol.">
        <title>The Global Catalogue of Microorganisms (GCM) 10K type strain sequencing project: providing services to taxonomists for standard genome sequencing and annotation.</title>
        <authorList>
            <consortium name="The Broad Institute Genomics Platform"/>
            <consortium name="The Broad Institute Genome Sequencing Center for Infectious Disease"/>
            <person name="Wu L."/>
            <person name="Ma J."/>
        </authorList>
    </citation>
    <scope>NUCLEOTIDE SEQUENCE [LARGE SCALE GENOMIC DNA]</scope>
    <source>
        <strain evidence="10">CGMCC 4.7177</strain>
    </source>
</reference>
<dbReference type="InterPro" id="IPR000515">
    <property type="entry name" value="MetI-like"/>
</dbReference>
<keyword evidence="5 7" id="KW-1133">Transmembrane helix</keyword>
<dbReference type="Pfam" id="PF00528">
    <property type="entry name" value="BPD_transp_1"/>
    <property type="match status" value="1"/>
</dbReference>
<evidence type="ECO:0000313" key="9">
    <source>
        <dbReference type="EMBL" id="MFC4502859.1"/>
    </source>
</evidence>
<feature type="transmembrane region" description="Helical" evidence="7">
    <location>
        <begin position="301"/>
        <end position="320"/>
    </location>
</feature>
<feature type="transmembrane region" description="Helical" evidence="7">
    <location>
        <begin position="245"/>
        <end position="266"/>
    </location>
</feature>
<feature type="transmembrane region" description="Helical" evidence="7">
    <location>
        <begin position="158"/>
        <end position="180"/>
    </location>
</feature>
<dbReference type="PANTHER" id="PTHR43386:SF1">
    <property type="entry name" value="D,D-DIPEPTIDE TRANSPORT SYSTEM PERMEASE PROTEIN DDPC-RELATED"/>
    <property type="match status" value="1"/>
</dbReference>
<feature type="transmembrane region" description="Helical" evidence="7">
    <location>
        <begin position="29"/>
        <end position="50"/>
    </location>
</feature>
<keyword evidence="3" id="KW-1003">Cell membrane</keyword>
<dbReference type="Proteomes" id="UP001595839">
    <property type="component" value="Unassembled WGS sequence"/>
</dbReference>
<feature type="domain" description="ABC transmembrane type-1" evidence="8">
    <location>
        <begin position="119"/>
        <end position="321"/>
    </location>
</feature>
<evidence type="ECO:0000256" key="2">
    <source>
        <dbReference type="ARBA" id="ARBA00022448"/>
    </source>
</evidence>
<dbReference type="InterPro" id="IPR035906">
    <property type="entry name" value="MetI-like_sf"/>
</dbReference>
<evidence type="ECO:0000256" key="4">
    <source>
        <dbReference type="ARBA" id="ARBA00022692"/>
    </source>
</evidence>
<dbReference type="InterPro" id="IPR050366">
    <property type="entry name" value="BP-dependent_transpt_permease"/>
</dbReference>
<accession>A0ABV9ASE9</accession>
<evidence type="ECO:0000256" key="1">
    <source>
        <dbReference type="ARBA" id="ARBA00004651"/>
    </source>
</evidence>
<keyword evidence="10" id="KW-1185">Reference proteome</keyword>
<comment type="subcellular location">
    <subcellularLocation>
        <location evidence="1 7">Cell membrane</location>
        <topology evidence="1 7">Multi-pass membrane protein</topology>
    </subcellularLocation>
</comment>
<feature type="transmembrane region" description="Helical" evidence="7">
    <location>
        <begin position="192"/>
        <end position="211"/>
    </location>
</feature>
<comment type="caution">
    <text evidence="9">The sequence shown here is derived from an EMBL/GenBank/DDBJ whole genome shotgun (WGS) entry which is preliminary data.</text>
</comment>
<dbReference type="Pfam" id="PF12911">
    <property type="entry name" value="OppC_N"/>
    <property type="match status" value="1"/>
</dbReference>
<evidence type="ECO:0000256" key="6">
    <source>
        <dbReference type="ARBA" id="ARBA00023136"/>
    </source>
</evidence>
<organism evidence="9 10">
    <name type="scientific">Streptomyces vulcanius</name>
    <dbReference type="NCBI Taxonomy" id="1441876"/>
    <lineage>
        <taxon>Bacteria</taxon>
        <taxon>Bacillati</taxon>
        <taxon>Actinomycetota</taxon>
        <taxon>Actinomycetes</taxon>
        <taxon>Kitasatosporales</taxon>
        <taxon>Streptomycetaceae</taxon>
        <taxon>Streptomyces</taxon>
    </lineage>
</organism>
<evidence type="ECO:0000313" key="10">
    <source>
        <dbReference type="Proteomes" id="UP001595839"/>
    </source>
</evidence>
<dbReference type="EMBL" id="JBHSFK010000017">
    <property type="protein sequence ID" value="MFC4502859.1"/>
    <property type="molecule type" value="Genomic_DNA"/>
</dbReference>
<comment type="similarity">
    <text evidence="7">Belongs to the binding-protein-dependent transport system permease family.</text>
</comment>
<dbReference type="PANTHER" id="PTHR43386">
    <property type="entry name" value="OLIGOPEPTIDE TRANSPORT SYSTEM PERMEASE PROTEIN APPC"/>
    <property type="match status" value="1"/>
</dbReference>
<sequence length="338" mass="34998">MNLSPSAGVRRSPGPWRTAAADLSRNRPALAAAVVLLIVIAAALCAPLYADHIAHTDPFQSHVSGTTVVGGKTVPVLTPSSTGLGLGVTPIGPTWDPAHYFLGADNQGRDVMARLLYGGRTSLFIGFTAALLTCGLGTAVGVVAGYTGGVVDAVISRILDVIWAFPVYLLAICLSVVLLTDGLRLGPLTVDAGSLWLPIVIIAAIYVPYVARPLRGQVLVLREKEFIQAAVGSGAPTLRVLRREVLPNVLPTALVFVPLMTALAMLTESALSFLSVGVQPPDASWGTIIEDGLGLLYTRPAVTIAPGLLIALTTAALNVLGDGVRDALDPGARLRGGV</sequence>
<evidence type="ECO:0000259" key="8">
    <source>
        <dbReference type="PROSITE" id="PS50928"/>
    </source>
</evidence>
<feature type="transmembrane region" description="Helical" evidence="7">
    <location>
        <begin position="123"/>
        <end position="146"/>
    </location>
</feature>
<keyword evidence="2 7" id="KW-0813">Transport</keyword>
<dbReference type="InterPro" id="IPR025966">
    <property type="entry name" value="OppC_N"/>
</dbReference>
<proteinExistence type="inferred from homology"/>
<name>A0ABV9ASE9_9ACTN</name>
<evidence type="ECO:0000256" key="3">
    <source>
        <dbReference type="ARBA" id="ARBA00022475"/>
    </source>
</evidence>
<keyword evidence="6 7" id="KW-0472">Membrane</keyword>
<evidence type="ECO:0000256" key="7">
    <source>
        <dbReference type="RuleBase" id="RU363032"/>
    </source>
</evidence>
<dbReference type="PROSITE" id="PS50928">
    <property type="entry name" value="ABC_TM1"/>
    <property type="match status" value="1"/>
</dbReference>